<dbReference type="PROSITE" id="PS51892">
    <property type="entry name" value="SUBTILASE"/>
    <property type="match status" value="1"/>
</dbReference>
<dbReference type="InterPro" id="IPR050131">
    <property type="entry name" value="Peptidase_S8_subtilisin-like"/>
</dbReference>
<dbReference type="InterPro" id="IPR022398">
    <property type="entry name" value="Peptidase_S8_His-AS"/>
</dbReference>
<evidence type="ECO:0000256" key="7">
    <source>
        <dbReference type="SAM" id="MobiDB-lite"/>
    </source>
</evidence>
<evidence type="ECO:0000313" key="12">
    <source>
        <dbReference type="Proteomes" id="UP000479132"/>
    </source>
</evidence>
<evidence type="ECO:0000256" key="3">
    <source>
        <dbReference type="ARBA" id="ARBA00022801"/>
    </source>
</evidence>
<evidence type="ECO:0000256" key="4">
    <source>
        <dbReference type="ARBA" id="ARBA00022825"/>
    </source>
</evidence>
<feature type="region of interest" description="Disordered" evidence="7">
    <location>
        <begin position="388"/>
        <end position="412"/>
    </location>
</feature>
<evidence type="ECO:0000256" key="1">
    <source>
        <dbReference type="ARBA" id="ARBA00011073"/>
    </source>
</evidence>
<comment type="similarity">
    <text evidence="1 5 6">Belongs to the peptidase S8 family.</text>
</comment>
<dbReference type="Gene3D" id="3.30.70.80">
    <property type="entry name" value="Peptidase S8 propeptide/proteinase inhibitor I9"/>
    <property type="match status" value="1"/>
</dbReference>
<proteinExistence type="inferred from homology"/>
<feature type="active site" description="Charge relay system" evidence="5">
    <location>
        <position position="184"/>
    </location>
</feature>
<dbReference type="PROSITE" id="PS00137">
    <property type="entry name" value="SUBTILASE_HIS"/>
    <property type="match status" value="1"/>
</dbReference>
<dbReference type="PRINTS" id="PR00723">
    <property type="entry name" value="SUBTILISIN"/>
</dbReference>
<feature type="domain" description="Peptidase S8/S53" evidence="9">
    <location>
        <begin position="182"/>
        <end position="386"/>
    </location>
</feature>
<organism evidence="11 12">
    <name type="scientific">Fodinibius halophilus</name>
    <dbReference type="NCBI Taxonomy" id="1736908"/>
    <lineage>
        <taxon>Bacteria</taxon>
        <taxon>Pseudomonadati</taxon>
        <taxon>Balneolota</taxon>
        <taxon>Balneolia</taxon>
        <taxon>Balneolales</taxon>
        <taxon>Balneolaceae</taxon>
        <taxon>Fodinibius</taxon>
    </lineage>
</organism>
<reference evidence="11 12" key="1">
    <citation type="submission" date="2020-02" db="EMBL/GenBank/DDBJ databases">
        <title>Aliifodinibius halophilus 2W32, complete genome.</title>
        <authorList>
            <person name="Li Y."/>
            <person name="Wu S."/>
        </authorList>
    </citation>
    <scope>NUCLEOTIDE SEQUENCE [LARGE SCALE GENOMIC DNA]</scope>
    <source>
        <strain evidence="11 12">2W32</strain>
    </source>
</reference>
<dbReference type="AlphaFoldDB" id="A0A6M1THD8"/>
<dbReference type="GO" id="GO:0006508">
    <property type="term" value="P:proteolysis"/>
    <property type="evidence" value="ECO:0007669"/>
    <property type="project" value="UniProtKB-KW"/>
</dbReference>
<dbReference type="PANTHER" id="PTHR43806">
    <property type="entry name" value="PEPTIDASE S8"/>
    <property type="match status" value="1"/>
</dbReference>
<dbReference type="InterPro" id="IPR023828">
    <property type="entry name" value="Peptidase_S8_Ser-AS"/>
</dbReference>
<keyword evidence="2 5" id="KW-0645">Protease</keyword>
<dbReference type="Gene3D" id="3.40.50.200">
    <property type="entry name" value="Peptidase S8/S53 domain"/>
    <property type="match status" value="1"/>
</dbReference>
<evidence type="ECO:0000259" key="10">
    <source>
        <dbReference type="Pfam" id="PF05922"/>
    </source>
</evidence>
<dbReference type="Proteomes" id="UP000479132">
    <property type="component" value="Unassembled WGS sequence"/>
</dbReference>
<dbReference type="Pfam" id="PF05922">
    <property type="entry name" value="Inhibitor_I9"/>
    <property type="match status" value="1"/>
</dbReference>
<dbReference type="RefSeq" id="WP_165270363.1">
    <property type="nucleotide sequence ID" value="NZ_JAALLS010000021.1"/>
</dbReference>
<feature type="domain" description="Inhibitor I9" evidence="10">
    <location>
        <begin position="55"/>
        <end position="129"/>
    </location>
</feature>
<dbReference type="CDD" id="cd04077">
    <property type="entry name" value="Peptidases_S8_PCSK9_ProteinaseK_like"/>
    <property type="match status" value="1"/>
</dbReference>
<feature type="chain" id="PRO_5026802180" evidence="8">
    <location>
        <begin position="25"/>
        <end position="412"/>
    </location>
</feature>
<dbReference type="SUPFAM" id="SSF54897">
    <property type="entry name" value="Protease propeptides/inhibitors"/>
    <property type="match status" value="1"/>
</dbReference>
<keyword evidence="3 5" id="KW-0378">Hydrolase</keyword>
<dbReference type="InterPro" id="IPR000209">
    <property type="entry name" value="Peptidase_S8/S53_dom"/>
</dbReference>
<evidence type="ECO:0000256" key="6">
    <source>
        <dbReference type="RuleBase" id="RU003355"/>
    </source>
</evidence>
<comment type="caution">
    <text evidence="11">The sequence shown here is derived from an EMBL/GenBank/DDBJ whole genome shotgun (WGS) entry which is preliminary data.</text>
</comment>
<keyword evidence="4 5" id="KW-0720">Serine protease</keyword>
<keyword evidence="8" id="KW-0732">Signal</keyword>
<dbReference type="InterPro" id="IPR036852">
    <property type="entry name" value="Peptidase_S8/S53_dom_sf"/>
</dbReference>
<evidence type="ECO:0000256" key="8">
    <source>
        <dbReference type="SAM" id="SignalP"/>
    </source>
</evidence>
<evidence type="ECO:0000256" key="2">
    <source>
        <dbReference type="ARBA" id="ARBA00022670"/>
    </source>
</evidence>
<feature type="signal peptide" evidence="8">
    <location>
        <begin position="1"/>
        <end position="24"/>
    </location>
</feature>
<dbReference type="GO" id="GO:0005615">
    <property type="term" value="C:extracellular space"/>
    <property type="evidence" value="ECO:0007669"/>
    <property type="project" value="TreeGrafter"/>
</dbReference>
<evidence type="ECO:0000313" key="11">
    <source>
        <dbReference type="EMBL" id="NGP89522.1"/>
    </source>
</evidence>
<dbReference type="PROSITE" id="PS00138">
    <property type="entry name" value="SUBTILASE_SER"/>
    <property type="match status" value="1"/>
</dbReference>
<protein>
    <submittedName>
        <fullName evidence="11">S8 family peptidase</fullName>
    </submittedName>
</protein>
<dbReference type="Pfam" id="PF00082">
    <property type="entry name" value="Peptidase_S8"/>
    <property type="match status" value="1"/>
</dbReference>
<dbReference type="InterPro" id="IPR037045">
    <property type="entry name" value="S8pro/Inhibitor_I9_sf"/>
</dbReference>
<dbReference type="InterPro" id="IPR023827">
    <property type="entry name" value="Peptidase_S8_Asp-AS"/>
</dbReference>
<dbReference type="EMBL" id="JAALLS010000021">
    <property type="protein sequence ID" value="NGP89522.1"/>
    <property type="molecule type" value="Genomic_DNA"/>
</dbReference>
<name>A0A6M1THD8_9BACT</name>
<dbReference type="PANTHER" id="PTHR43806:SF11">
    <property type="entry name" value="CEREVISIN-RELATED"/>
    <property type="match status" value="1"/>
</dbReference>
<feature type="active site" description="Charge relay system" evidence="5">
    <location>
        <position position="375"/>
    </location>
</feature>
<evidence type="ECO:0000256" key="5">
    <source>
        <dbReference type="PROSITE-ProRule" id="PRU01240"/>
    </source>
</evidence>
<sequence>MLSNIVKKLIAFSVVALLVMTACDNPTNTKKEKEQITNEDIQEIMDKQGQPIDGQYIVVFDTDADVSQSKAKLRSQKINSMVSKYKIGSDALKHKFTNAIGGFAAQLSDDQLTKLRNEKGVEYVEQDRIAILSPPKINNHYPWWYCYFYGIGCHDDGGGQQETPWGIDRVGGATASSGTAWVIDTGVDLDHDDLNVNTSLSTSFVSGEPSADDGNGHGTHVAGTIAAKDNDIDVIGVAAGATVVGVKVLGSNGSGTYSGIINGIDYVAANASAGDVANMSLGGSTSQSVDNAVRNAADQGIYFAIAAGNSSTHANNSSPARVEYNNVWTISAINSNDYFASFSNYGNPPIEYAAPGVSVKSLWKNNGTNTIDGTSMASPHAAGVLLVTGGNPSSNGTANGDPDGNPDPIIHQ</sequence>
<dbReference type="SUPFAM" id="SSF52743">
    <property type="entry name" value="Subtilisin-like"/>
    <property type="match status" value="1"/>
</dbReference>
<gene>
    <name evidence="11" type="ORF">G3569_14280</name>
</gene>
<dbReference type="InterPro" id="IPR015500">
    <property type="entry name" value="Peptidase_S8_subtilisin-rel"/>
</dbReference>
<dbReference type="GO" id="GO:0004252">
    <property type="term" value="F:serine-type endopeptidase activity"/>
    <property type="evidence" value="ECO:0007669"/>
    <property type="project" value="UniProtKB-UniRule"/>
</dbReference>
<feature type="active site" description="Charge relay system" evidence="5">
    <location>
        <position position="217"/>
    </location>
</feature>
<accession>A0A6M1THD8</accession>
<dbReference type="InterPro" id="IPR010259">
    <property type="entry name" value="S8pro/Inhibitor_I9"/>
</dbReference>
<dbReference type="PROSITE" id="PS00136">
    <property type="entry name" value="SUBTILASE_ASP"/>
    <property type="match status" value="1"/>
</dbReference>
<dbReference type="PROSITE" id="PS51257">
    <property type="entry name" value="PROKAR_LIPOPROTEIN"/>
    <property type="match status" value="1"/>
</dbReference>
<keyword evidence="12" id="KW-1185">Reference proteome</keyword>
<evidence type="ECO:0000259" key="9">
    <source>
        <dbReference type="Pfam" id="PF00082"/>
    </source>
</evidence>
<dbReference type="InterPro" id="IPR034193">
    <property type="entry name" value="PCSK9_ProteinaseK-like"/>
</dbReference>